<dbReference type="Proteomes" id="UP000031982">
    <property type="component" value="Unassembled WGS sequence"/>
</dbReference>
<sequence length="85" mass="9471">MMKKNAKAKWIVGMSGIAFSAFILGQLDDFQAEGHDTNTLAVEANDTMSQREKELLKLDWSSFSVQAANEGNGESDRMSRKSKRD</sequence>
<gene>
    <name evidence="2" type="ORF">SD77_3244</name>
</gene>
<dbReference type="RefSeq" id="WP_156136524.1">
    <property type="nucleotide sequence ID" value="NZ_JARTHD010000018.1"/>
</dbReference>
<feature type="signal peptide" evidence="1">
    <location>
        <begin position="1"/>
        <end position="20"/>
    </location>
</feature>
<protein>
    <recommendedName>
        <fullName evidence="4">Secreted protein</fullName>
    </recommendedName>
</protein>
<reference evidence="2 3" key="1">
    <citation type="submission" date="2015-01" db="EMBL/GenBank/DDBJ databases">
        <title>Genome Assembly of Bacillus badius MTCC 1458.</title>
        <authorList>
            <person name="Verma A."/>
            <person name="Khatri I."/>
            <person name="Mual P."/>
            <person name="Subramanian S."/>
            <person name="Krishnamurthi S."/>
        </authorList>
    </citation>
    <scope>NUCLEOTIDE SEQUENCE [LARGE SCALE GENOMIC DNA]</scope>
    <source>
        <strain evidence="2 3">MTCC 1458</strain>
    </source>
</reference>
<dbReference type="EMBL" id="JXLP01000003">
    <property type="protein sequence ID" value="KIL79378.1"/>
    <property type="molecule type" value="Genomic_DNA"/>
</dbReference>
<proteinExistence type="predicted"/>
<evidence type="ECO:0000313" key="2">
    <source>
        <dbReference type="EMBL" id="KIL79378.1"/>
    </source>
</evidence>
<organism evidence="2 3">
    <name type="scientific">Bacillus badius</name>
    <dbReference type="NCBI Taxonomy" id="1455"/>
    <lineage>
        <taxon>Bacteria</taxon>
        <taxon>Bacillati</taxon>
        <taxon>Bacillota</taxon>
        <taxon>Bacilli</taxon>
        <taxon>Bacillales</taxon>
        <taxon>Bacillaceae</taxon>
        <taxon>Pseudobacillus</taxon>
    </lineage>
</organism>
<evidence type="ECO:0000313" key="3">
    <source>
        <dbReference type="Proteomes" id="UP000031982"/>
    </source>
</evidence>
<evidence type="ECO:0008006" key="4">
    <source>
        <dbReference type="Google" id="ProtNLM"/>
    </source>
</evidence>
<feature type="chain" id="PRO_5045831960" description="Secreted protein" evidence="1">
    <location>
        <begin position="21"/>
        <end position="85"/>
    </location>
</feature>
<accession>A0ABR5AXD7</accession>
<evidence type="ECO:0000256" key="1">
    <source>
        <dbReference type="SAM" id="SignalP"/>
    </source>
</evidence>
<keyword evidence="1" id="KW-0732">Signal</keyword>
<comment type="caution">
    <text evidence="2">The sequence shown here is derived from an EMBL/GenBank/DDBJ whole genome shotgun (WGS) entry which is preliminary data.</text>
</comment>
<name>A0ABR5AXD7_BACBA</name>
<keyword evidence="3" id="KW-1185">Reference proteome</keyword>